<evidence type="ECO:0008006" key="3">
    <source>
        <dbReference type="Google" id="ProtNLM"/>
    </source>
</evidence>
<comment type="caution">
    <text evidence="1">The sequence shown here is derived from an EMBL/GenBank/DDBJ whole genome shotgun (WGS) entry which is preliminary data.</text>
</comment>
<dbReference type="EMBL" id="MHQB01000036">
    <property type="protein sequence ID" value="OGZ93482.1"/>
    <property type="molecule type" value="Genomic_DNA"/>
</dbReference>
<evidence type="ECO:0000313" key="2">
    <source>
        <dbReference type="Proteomes" id="UP000177392"/>
    </source>
</evidence>
<dbReference type="SUPFAM" id="SSF53448">
    <property type="entry name" value="Nucleotide-diphospho-sugar transferases"/>
    <property type="match status" value="1"/>
</dbReference>
<dbReference type="PANTHER" id="PTHR21485:SF6">
    <property type="entry name" value="N-ACYLNEURAMINATE CYTIDYLYLTRANSFERASE-RELATED"/>
    <property type="match status" value="1"/>
</dbReference>
<dbReference type="Pfam" id="PF02348">
    <property type="entry name" value="CTP_transf_3"/>
    <property type="match status" value="1"/>
</dbReference>
<protein>
    <recommendedName>
        <fullName evidence="3">Acylneuraminate cytidylyltransferase</fullName>
    </recommendedName>
</protein>
<dbReference type="InterPro" id="IPR050793">
    <property type="entry name" value="CMP-NeuNAc_synthase"/>
</dbReference>
<evidence type="ECO:0000313" key="1">
    <source>
        <dbReference type="EMBL" id="OGZ93482.1"/>
    </source>
</evidence>
<sequence>MPGSNRILAIIGARSGSKGIPHKNIRPLGGKPLMSWIIGAARESKYINRIIVSTDSKEYAEVANRSGAEAPFLRPAEISGDTSPDFEYVIHAVNWLEANERYIPNIVVRLIPTVPFQRTEDIDASIEVLLKNPQLDSVMGVAEARQHPGKALRITDADSLAPFHDHYTLNTYPNARQKHEKAYFRGNIIVTRTSVLKERKLLYGERSGYHIIPYLYALDIDSELDFAIAEALLEKGVIAHA</sequence>
<dbReference type="CDD" id="cd02513">
    <property type="entry name" value="CMP-NeuAc_Synthase"/>
    <property type="match status" value="1"/>
</dbReference>
<dbReference type="InterPro" id="IPR003329">
    <property type="entry name" value="Cytidylyl_trans"/>
</dbReference>
<organism evidence="1 2">
    <name type="scientific">Candidatus Sungbacteria bacterium GWC2_49_10</name>
    <dbReference type="NCBI Taxonomy" id="1802263"/>
    <lineage>
        <taxon>Bacteria</taxon>
        <taxon>Candidatus Sungiibacteriota</taxon>
    </lineage>
</organism>
<dbReference type="Proteomes" id="UP000177392">
    <property type="component" value="Unassembled WGS sequence"/>
</dbReference>
<dbReference type="GO" id="GO:0008781">
    <property type="term" value="F:N-acylneuraminate cytidylyltransferase activity"/>
    <property type="evidence" value="ECO:0007669"/>
    <property type="project" value="TreeGrafter"/>
</dbReference>
<gene>
    <name evidence="1" type="ORF">A2131_02290</name>
</gene>
<dbReference type="AlphaFoldDB" id="A0A1G2K248"/>
<dbReference type="Gene3D" id="3.90.550.10">
    <property type="entry name" value="Spore Coat Polysaccharide Biosynthesis Protein SpsA, Chain A"/>
    <property type="match status" value="1"/>
</dbReference>
<dbReference type="PANTHER" id="PTHR21485">
    <property type="entry name" value="HAD SUPERFAMILY MEMBERS CMAS AND KDSC"/>
    <property type="match status" value="1"/>
</dbReference>
<name>A0A1G2K248_9BACT</name>
<dbReference type="InterPro" id="IPR029044">
    <property type="entry name" value="Nucleotide-diphossugar_trans"/>
</dbReference>
<proteinExistence type="predicted"/>
<accession>A0A1G2K248</accession>
<reference evidence="1 2" key="1">
    <citation type="journal article" date="2016" name="Nat. Commun.">
        <title>Thousands of microbial genomes shed light on interconnected biogeochemical processes in an aquifer system.</title>
        <authorList>
            <person name="Anantharaman K."/>
            <person name="Brown C.T."/>
            <person name="Hug L.A."/>
            <person name="Sharon I."/>
            <person name="Castelle C.J."/>
            <person name="Probst A.J."/>
            <person name="Thomas B.C."/>
            <person name="Singh A."/>
            <person name="Wilkins M.J."/>
            <person name="Karaoz U."/>
            <person name="Brodie E.L."/>
            <person name="Williams K.H."/>
            <person name="Hubbard S.S."/>
            <person name="Banfield J.F."/>
        </authorList>
    </citation>
    <scope>NUCLEOTIDE SEQUENCE [LARGE SCALE GENOMIC DNA]</scope>
</reference>